<reference evidence="1 2" key="1">
    <citation type="submission" date="2014-04" db="EMBL/GenBank/DDBJ databases">
        <authorList>
            <consortium name="DOE Joint Genome Institute"/>
            <person name="Kuo A."/>
            <person name="Girlanda M."/>
            <person name="Perotto S."/>
            <person name="Kohler A."/>
            <person name="Nagy L.G."/>
            <person name="Floudas D."/>
            <person name="Copeland A."/>
            <person name="Barry K.W."/>
            <person name="Cichocki N."/>
            <person name="Veneault-Fourrey C."/>
            <person name="LaButti K."/>
            <person name="Lindquist E.A."/>
            <person name="Lipzen A."/>
            <person name="Lundell T."/>
            <person name="Morin E."/>
            <person name="Murat C."/>
            <person name="Sun H."/>
            <person name="Tunlid A."/>
            <person name="Henrissat B."/>
            <person name="Grigoriev I.V."/>
            <person name="Hibbett D.S."/>
            <person name="Martin F."/>
            <person name="Nordberg H.P."/>
            <person name="Cantor M.N."/>
            <person name="Hua S.X."/>
        </authorList>
    </citation>
    <scope>NUCLEOTIDE SEQUENCE [LARGE SCALE GENOMIC DNA]</scope>
    <source>
        <strain evidence="1 2">MUT 4182</strain>
    </source>
</reference>
<sequence>MGNSKSATSSSSISFVDSGVSWMDRWCSGDASKNVAMFSKPDNGHANGRLSCTSFRKLNACCSGFGRHLQPPRPPPRFPGQNSQTLYTRQPPIARHFHVNPSLVS</sequence>
<reference evidence="2" key="2">
    <citation type="submission" date="2015-01" db="EMBL/GenBank/DDBJ databases">
        <title>Evolutionary Origins and Diversification of the Mycorrhizal Mutualists.</title>
        <authorList>
            <consortium name="DOE Joint Genome Institute"/>
            <consortium name="Mycorrhizal Genomics Consortium"/>
            <person name="Kohler A."/>
            <person name="Kuo A."/>
            <person name="Nagy L.G."/>
            <person name="Floudas D."/>
            <person name="Copeland A."/>
            <person name="Barry K.W."/>
            <person name="Cichocki N."/>
            <person name="Veneault-Fourrey C."/>
            <person name="LaButti K."/>
            <person name="Lindquist E.A."/>
            <person name="Lipzen A."/>
            <person name="Lundell T."/>
            <person name="Morin E."/>
            <person name="Murat C."/>
            <person name="Riley R."/>
            <person name="Ohm R."/>
            <person name="Sun H."/>
            <person name="Tunlid A."/>
            <person name="Henrissat B."/>
            <person name="Grigoriev I.V."/>
            <person name="Hibbett D.S."/>
            <person name="Martin F."/>
        </authorList>
    </citation>
    <scope>NUCLEOTIDE SEQUENCE [LARGE SCALE GENOMIC DNA]</scope>
    <source>
        <strain evidence="2">MUT 4182</strain>
    </source>
</reference>
<dbReference type="HOGENOM" id="CLU_2238593_0_0_1"/>
<dbReference type="AlphaFoldDB" id="A0A0C3QCC8"/>
<dbReference type="Proteomes" id="UP000054248">
    <property type="component" value="Unassembled WGS sequence"/>
</dbReference>
<organism evidence="1 2">
    <name type="scientific">Tulasnella calospora MUT 4182</name>
    <dbReference type="NCBI Taxonomy" id="1051891"/>
    <lineage>
        <taxon>Eukaryota</taxon>
        <taxon>Fungi</taxon>
        <taxon>Dikarya</taxon>
        <taxon>Basidiomycota</taxon>
        <taxon>Agaricomycotina</taxon>
        <taxon>Agaricomycetes</taxon>
        <taxon>Cantharellales</taxon>
        <taxon>Tulasnellaceae</taxon>
        <taxon>Tulasnella</taxon>
    </lineage>
</organism>
<keyword evidence="2" id="KW-1185">Reference proteome</keyword>
<protein>
    <submittedName>
        <fullName evidence="1">Uncharacterized protein</fullName>
    </submittedName>
</protein>
<accession>A0A0C3QCC8</accession>
<dbReference type="EMBL" id="KN823116">
    <property type="protein sequence ID" value="KIO22209.1"/>
    <property type="molecule type" value="Genomic_DNA"/>
</dbReference>
<gene>
    <name evidence="1" type="ORF">M407DRAFT_120120</name>
</gene>
<evidence type="ECO:0000313" key="2">
    <source>
        <dbReference type="Proteomes" id="UP000054248"/>
    </source>
</evidence>
<name>A0A0C3QCC8_9AGAM</name>
<proteinExistence type="predicted"/>
<evidence type="ECO:0000313" key="1">
    <source>
        <dbReference type="EMBL" id="KIO22209.1"/>
    </source>
</evidence>